<dbReference type="InterPro" id="IPR044770">
    <property type="entry name" value="MFS_spinster-like"/>
</dbReference>
<evidence type="ECO:0000259" key="8">
    <source>
        <dbReference type="PROSITE" id="PS50850"/>
    </source>
</evidence>
<feature type="transmembrane region" description="Helical" evidence="7">
    <location>
        <begin position="232"/>
        <end position="256"/>
    </location>
</feature>
<evidence type="ECO:0000256" key="3">
    <source>
        <dbReference type="ARBA" id="ARBA00022692"/>
    </source>
</evidence>
<feature type="transmembrane region" description="Helical" evidence="7">
    <location>
        <begin position="421"/>
        <end position="442"/>
    </location>
</feature>
<protein>
    <submittedName>
        <fullName evidence="9">Multiplied multi-transmembrane transporter-like protein</fullName>
    </submittedName>
</protein>
<dbReference type="Pfam" id="PF07690">
    <property type="entry name" value="MFS_1"/>
    <property type="match status" value="1"/>
</dbReference>
<dbReference type="EMBL" id="JAVEPI010000001">
    <property type="protein sequence ID" value="KAK1444096.1"/>
    <property type="molecule type" value="Genomic_DNA"/>
</dbReference>
<feature type="transmembrane region" description="Helical" evidence="7">
    <location>
        <begin position="53"/>
        <end position="73"/>
    </location>
</feature>
<evidence type="ECO:0000256" key="5">
    <source>
        <dbReference type="ARBA" id="ARBA00023136"/>
    </source>
</evidence>
<evidence type="ECO:0000256" key="6">
    <source>
        <dbReference type="ARBA" id="ARBA00024338"/>
    </source>
</evidence>
<evidence type="ECO:0000256" key="2">
    <source>
        <dbReference type="ARBA" id="ARBA00022448"/>
    </source>
</evidence>
<name>A0AAD8PEX2_BABGI</name>
<feature type="transmembrane region" description="Helical" evidence="7">
    <location>
        <begin position="298"/>
        <end position="321"/>
    </location>
</feature>
<feature type="transmembrane region" description="Helical" evidence="7">
    <location>
        <begin position="170"/>
        <end position="193"/>
    </location>
</feature>
<comment type="similarity">
    <text evidence="6">Belongs to the major facilitator superfamily. Spinster (TC 2.A.1.49) family.</text>
</comment>
<evidence type="ECO:0000256" key="7">
    <source>
        <dbReference type="SAM" id="Phobius"/>
    </source>
</evidence>
<dbReference type="CDD" id="cd06174">
    <property type="entry name" value="MFS"/>
    <property type="match status" value="1"/>
</dbReference>
<reference evidence="9" key="1">
    <citation type="submission" date="2023-08" db="EMBL/GenBank/DDBJ databases">
        <title>Draft sequence of the Babesia gibsoni genome.</title>
        <authorList>
            <person name="Yamagishi J.Y."/>
            <person name="Xuan X.X."/>
        </authorList>
    </citation>
    <scope>NUCLEOTIDE SEQUENCE</scope>
    <source>
        <strain evidence="9">Azabu</strain>
    </source>
</reference>
<evidence type="ECO:0000256" key="1">
    <source>
        <dbReference type="ARBA" id="ARBA00004141"/>
    </source>
</evidence>
<feature type="transmembrane region" description="Helical" evidence="7">
    <location>
        <begin position="85"/>
        <end position="104"/>
    </location>
</feature>
<dbReference type="GO" id="GO:0016020">
    <property type="term" value="C:membrane"/>
    <property type="evidence" value="ECO:0007669"/>
    <property type="project" value="UniProtKB-SubCell"/>
</dbReference>
<dbReference type="PANTHER" id="PTHR23505:SF52">
    <property type="entry name" value="MAJOR FACILITATOR SUPERFAMILY PROTEIN"/>
    <property type="match status" value="1"/>
</dbReference>
<proteinExistence type="inferred from homology"/>
<comment type="subcellular location">
    <subcellularLocation>
        <location evidence="1">Membrane</location>
        <topology evidence="1">Multi-pass membrane protein</topology>
    </subcellularLocation>
</comment>
<gene>
    <name evidence="9" type="ORF">BgAZ_100010</name>
</gene>
<dbReference type="InterPro" id="IPR036259">
    <property type="entry name" value="MFS_trans_sf"/>
</dbReference>
<dbReference type="GO" id="GO:0022857">
    <property type="term" value="F:transmembrane transporter activity"/>
    <property type="evidence" value="ECO:0007669"/>
    <property type="project" value="InterPro"/>
</dbReference>
<dbReference type="InterPro" id="IPR011701">
    <property type="entry name" value="MFS"/>
</dbReference>
<keyword evidence="5 7" id="KW-0472">Membrane</keyword>
<keyword evidence="10" id="KW-1185">Reference proteome</keyword>
<feature type="transmembrane region" description="Helical" evidence="7">
    <location>
        <begin position="262"/>
        <end position="286"/>
    </location>
</feature>
<evidence type="ECO:0000256" key="4">
    <source>
        <dbReference type="ARBA" id="ARBA00022989"/>
    </source>
</evidence>
<dbReference type="InterPro" id="IPR020846">
    <property type="entry name" value="MFS_dom"/>
</dbReference>
<evidence type="ECO:0000313" key="10">
    <source>
        <dbReference type="Proteomes" id="UP001230268"/>
    </source>
</evidence>
<dbReference type="Proteomes" id="UP001230268">
    <property type="component" value="Unassembled WGS sequence"/>
</dbReference>
<dbReference type="AlphaFoldDB" id="A0AAD8PEX2"/>
<sequence length="458" mass="51059">MDTDKRPLRHYGPLASVLYHVCVFINAYDIQIIPVCMRAFEVSLYLSPSSLSIMVTAELICAMGVSPFWGLLADKYGCRHVESTAMLLNGLVCTLLGLASSYPYIVFLRILHGLGLGCTGPVIQKVITDSRPREAHGSFFGMYYAVNCLGRLASIFVTILLAMKNISGHYGWRLCYIVMGSVWLIMGVLIYFYMKPEDDNVEIGVAPDECSSWGVRILQCIKLMFKKRTYRILLLVIYATESFMSILIYTILYLQYSGLPNVLVGVAVAVLRFGGMTGGLLGGFAIDACHKMNKTYGRIMSGAVVISVRLLLVTLLLSWPIEGGELQWYYYIGFFMLGASLFTKESVDRPIISAVVPRESQATALSLTRVFGGMPGCAIFPSLFGYLAEKRFGYIKTSELIEDMALETRVTNADALRRSMMCLMIASSLFILFLYFGLFFIYPKDVEASNCSNRNHEV</sequence>
<evidence type="ECO:0000313" key="9">
    <source>
        <dbReference type="EMBL" id="KAK1444096.1"/>
    </source>
</evidence>
<feature type="transmembrane region" description="Helical" evidence="7">
    <location>
        <begin position="12"/>
        <end position="33"/>
    </location>
</feature>
<dbReference type="Gene3D" id="1.20.1250.20">
    <property type="entry name" value="MFS general substrate transporter like domains"/>
    <property type="match status" value="1"/>
</dbReference>
<accession>A0AAD8PEX2</accession>
<dbReference type="SUPFAM" id="SSF103473">
    <property type="entry name" value="MFS general substrate transporter"/>
    <property type="match status" value="1"/>
</dbReference>
<keyword evidence="2" id="KW-0813">Transport</keyword>
<comment type="caution">
    <text evidence="9">The sequence shown here is derived from an EMBL/GenBank/DDBJ whole genome shotgun (WGS) entry which is preliminary data.</text>
</comment>
<dbReference type="PANTHER" id="PTHR23505">
    <property type="entry name" value="SPINSTER"/>
    <property type="match status" value="1"/>
</dbReference>
<keyword evidence="4 7" id="KW-1133">Transmembrane helix</keyword>
<keyword evidence="3 7" id="KW-0812">Transmembrane</keyword>
<dbReference type="PROSITE" id="PS50850">
    <property type="entry name" value="MFS"/>
    <property type="match status" value="1"/>
</dbReference>
<organism evidence="9 10">
    <name type="scientific">Babesia gibsoni</name>
    <dbReference type="NCBI Taxonomy" id="33632"/>
    <lineage>
        <taxon>Eukaryota</taxon>
        <taxon>Sar</taxon>
        <taxon>Alveolata</taxon>
        <taxon>Apicomplexa</taxon>
        <taxon>Aconoidasida</taxon>
        <taxon>Piroplasmida</taxon>
        <taxon>Babesiidae</taxon>
        <taxon>Babesia</taxon>
    </lineage>
</organism>
<feature type="domain" description="Major facilitator superfamily (MFS) profile" evidence="8">
    <location>
        <begin position="15"/>
        <end position="445"/>
    </location>
</feature>